<keyword evidence="1" id="KW-0732">Signal</keyword>
<feature type="signal peptide" evidence="1">
    <location>
        <begin position="1"/>
        <end position="19"/>
    </location>
</feature>
<sequence length="620" mass="69344">MQTFFLSLILLCLTIPLQSRTLPFHQSHFTKRSFHQNDRNVASPQEYFEVTKPLPFDGAHATCTLPILTHNFSNTYGLPPFSVPYFPPLNCIWTHVTLEIQASCQGEQHDRIAALWLGGAELIRTSTAEPTADGIFWTVRKDVTRYSSLLSQNNLTLSVMLENIVNEVFTGVYQVNVTFLYYDANAKNVKPLLALPSENYWPSSRKLKSVYNPLEPLVDSEKGSFDLLYEKPADLIIPISEVGDEGYWFRIQNESDIHSRGVRIPQNTYRAVVEIYVSFHGDDEFWYSNPPDSYLKVANDDEAQHVNPSDSYANMNKVTMGRGHGAYREVLVMIDGNLVGSVVPFPVIFTGGINPLFWEPVVSIGAFDLPSYDAELTPYLGLLLDGKVHSFSLRVADGISFWLVDANLHLWLDAGSEEVLAGIAFSSPEFSLERELKFAGLDGKFQIEAERETKICGWVSSTAGNFTTSVSQKLKFKNSIKFYNNGTRKLVKQKVKDKIEVRIESGTGHRILHTKTKRTYPLKITTETLPGGNNTYSMIARVKNSVKEKKTVGGAKSTLQNSQKSSGWMSVKDHEVLSGGASTEQNYSYEDGLECYSRVVEAENGTLLKDAARILCATSS</sequence>
<evidence type="ECO:0000313" key="4">
    <source>
        <dbReference type="RefSeq" id="XP_027061073.2"/>
    </source>
</evidence>
<dbReference type="InterPro" id="IPR021102">
    <property type="entry name" value="PNGase_A"/>
</dbReference>
<dbReference type="PANTHER" id="PTHR31104">
    <property type="entry name" value="PEPTIDE-N4-(N-ACETYL-BETA-GLUCOSAMINYL)ASPARAGINE AMIDASE A PROTEIN"/>
    <property type="match status" value="1"/>
</dbReference>
<keyword evidence="3" id="KW-1185">Reference proteome</keyword>
<organism evidence="3 4">
    <name type="scientific">Coffea arabica</name>
    <name type="common">Arabian coffee</name>
    <dbReference type="NCBI Taxonomy" id="13443"/>
    <lineage>
        <taxon>Eukaryota</taxon>
        <taxon>Viridiplantae</taxon>
        <taxon>Streptophyta</taxon>
        <taxon>Embryophyta</taxon>
        <taxon>Tracheophyta</taxon>
        <taxon>Spermatophyta</taxon>
        <taxon>Magnoliopsida</taxon>
        <taxon>eudicotyledons</taxon>
        <taxon>Gunneridae</taxon>
        <taxon>Pentapetalae</taxon>
        <taxon>asterids</taxon>
        <taxon>lamiids</taxon>
        <taxon>Gentianales</taxon>
        <taxon>Rubiaceae</taxon>
        <taxon>Ixoroideae</taxon>
        <taxon>Gardenieae complex</taxon>
        <taxon>Bertiereae - Coffeeae clade</taxon>
        <taxon>Coffeeae</taxon>
        <taxon>Coffea</taxon>
    </lineage>
</organism>
<feature type="domain" description="Peptide N-acetyl-beta-D-glucosaminyl asparaginase amidase A N-terminal" evidence="2">
    <location>
        <begin position="61"/>
        <end position="421"/>
    </location>
</feature>
<reference evidence="4" key="2">
    <citation type="submission" date="2025-08" db="UniProtKB">
        <authorList>
            <consortium name="RefSeq"/>
        </authorList>
    </citation>
    <scope>IDENTIFICATION</scope>
    <source>
        <tissue evidence="4">Leaves</tissue>
    </source>
</reference>
<accession>A0A6P6S547</accession>
<reference evidence="3" key="1">
    <citation type="journal article" date="2025" name="Foods">
        <title>Unveiling the Microbial Signatures of Arabica Coffee Cherries: Insights into Ripeness Specific Diversity, Functional Traits, and Implications for Quality and Safety.</title>
        <authorList>
            <consortium name="RefSeq"/>
            <person name="Tenea G.N."/>
            <person name="Cifuentes V."/>
            <person name="Reyes P."/>
            <person name="Cevallos-Vallejos M."/>
        </authorList>
    </citation>
    <scope>NUCLEOTIDE SEQUENCE [LARGE SCALE GENOMIC DNA]</scope>
</reference>
<evidence type="ECO:0000313" key="3">
    <source>
        <dbReference type="Proteomes" id="UP001652660"/>
    </source>
</evidence>
<dbReference type="InterPro" id="IPR056948">
    <property type="entry name" value="PNGaseA_N"/>
</dbReference>
<evidence type="ECO:0000256" key="1">
    <source>
        <dbReference type="SAM" id="SignalP"/>
    </source>
</evidence>
<dbReference type="Pfam" id="PF25156">
    <property type="entry name" value="PNGase_A_C"/>
    <property type="match status" value="1"/>
</dbReference>
<evidence type="ECO:0000259" key="2">
    <source>
        <dbReference type="Pfam" id="PF12222"/>
    </source>
</evidence>
<proteinExistence type="predicted"/>
<feature type="chain" id="PRO_5044650538" evidence="1">
    <location>
        <begin position="20"/>
        <end position="620"/>
    </location>
</feature>
<dbReference type="Proteomes" id="UP001652660">
    <property type="component" value="Chromosome 5e"/>
</dbReference>
<name>A0A6P6S547_COFAR</name>
<protein>
    <submittedName>
        <fullName evidence="4">Peptide-N4-(N-acetyl-beta- glucosaminyl)asparagine amidase A-like isoform X1</fullName>
    </submittedName>
</protein>
<gene>
    <name evidence="4" type="primary">LOC113687733</name>
</gene>
<dbReference type="AlphaFoldDB" id="A0A6P6S547"/>
<dbReference type="GeneID" id="113687733"/>
<dbReference type="Pfam" id="PF12222">
    <property type="entry name" value="PNGaseA"/>
    <property type="match status" value="1"/>
</dbReference>
<dbReference type="RefSeq" id="XP_027061073.2">
    <property type="nucleotide sequence ID" value="XM_027205272.2"/>
</dbReference>
<dbReference type="OrthoDB" id="2018625at2759"/>